<feature type="coiled-coil region" evidence="1">
    <location>
        <begin position="63"/>
        <end position="97"/>
    </location>
</feature>
<dbReference type="STRING" id="1324314.BVG16_09545"/>
<evidence type="ECO:0000256" key="2">
    <source>
        <dbReference type="SAM" id="MobiDB-lite"/>
    </source>
</evidence>
<feature type="domain" description="Zinc-ribbon" evidence="3">
    <location>
        <begin position="100"/>
        <end position="120"/>
    </location>
</feature>
<evidence type="ECO:0000256" key="1">
    <source>
        <dbReference type="SAM" id="Coils"/>
    </source>
</evidence>
<keyword evidence="1" id="KW-0175">Coiled coil</keyword>
<feature type="compositionally biased region" description="Polar residues" evidence="2">
    <location>
        <begin position="139"/>
        <end position="150"/>
    </location>
</feature>
<sequence length="182" mass="20227">MSIFNKMKTGLNQVKDKAQQTVEVTKLSSQLSSKRREIQDHYEELGELVYRASGMSKNATTSMDEAEGQMTTLCRVIAQLEEQVITLEQVLHRVKGEQICLSCGSVVPEESRFCSRCGKAFEPETTIVEPEVKYYQTTYTAPSQSSVSEPRNSEEAATTDTARSDAAEDTHSTTSDDSNKPE</sequence>
<organism evidence="4 5">
    <name type="scientific">Paenibacillus selenitireducens</name>
    <dbReference type="NCBI Taxonomy" id="1324314"/>
    <lineage>
        <taxon>Bacteria</taxon>
        <taxon>Bacillati</taxon>
        <taxon>Bacillota</taxon>
        <taxon>Bacilli</taxon>
        <taxon>Bacillales</taxon>
        <taxon>Paenibacillaceae</taxon>
        <taxon>Paenibacillus</taxon>
    </lineage>
</organism>
<dbReference type="InterPro" id="IPR026870">
    <property type="entry name" value="Zinc_ribbon_dom"/>
</dbReference>
<dbReference type="Pfam" id="PF13240">
    <property type="entry name" value="Zn_Ribbon_1"/>
    <property type="match status" value="1"/>
</dbReference>
<accession>A0A1T2XHG7</accession>
<comment type="caution">
    <text evidence="4">The sequence shown here is derived from an EMBL/GenBank/DDBJ whole genome shotgun (WGS) entry which is preliminary data.</text>
</comment>
<feature type="region of interest" description="Disordered" evidence="2">
    <location>
        <begin position="139"/>
        <end position="182"/>
    </location>
</feature>
<reference evidence="4 5" key="1">
    <citation type="submission" date="2017-01" db="EMBL/GenBank/DDBJ databases">
        <title>Genome analysis of Paenibacillus selenitrireducens ES3-24.</title>
        <authorList>
            <person name="Xu D."/>
            <person name="Yao R."/>
            <person name="Zheng S."/>
        </authorList>
    </citation>
    <scope>NUCLEOTIDE SEQUENCE [LARGE SCALE GENOMIC DNA]</scope>
    <source>
        <strain evidence="4 5">ES3-24</strain>
    </source>
</reference>
<evidence type="ECO:0000313" key="4">
    <source>
        <dbReference type="EMBL" id="OPA79321.1"/>
    </source>
</evidence>
<dbReference type="EMBL" id="MSZX01000003">
    <property type="protein sequence ID" value="OPA79321.1"/>
    <property type="molecule type" value="Genomic_DNA"/>
</dbReference>
<evidence type="ECO:0000313" key="5">
    <source>
        <dbReference type="Proteomes" id="UP000190188"/>
    </source>
</evidence>
<evidence type="ECO:0000259" key="3">
    <source>
        <dbReference type="Pfam" id="PF13240"/>
    </source>
</evidence>
<dbReference type="AlphaFoldDB" id="A0A1T2XHG7"/>
<protein>
    <recommendedName>
        <fullName evidence="3">Zinc-ribbon domain-containing protein</fullName>
    </recommendedName>
</protein>
<dbReference type="OrthoDB" id="2066200at2"/>
<keyword evidence="5" id="KW-1185">Reference proteome</keyword>
<gene>
    <name evidence="4" type="ORF">BVG16_09545</name>
</gene>
<proteinExistence type="predicted"/>
<dbReference type="Proteomes" id="UP000190188">
    <property type="component" value="Unassembled WGS sequence"/>
</dbReference>
<feature type="compositionally biased region" description="Basic and acidic residues" evidence="2">
    <location>
        <begin position="162"/>
        <end position="171"/>
    </location>
</feature>
<dbReference type="RefSeq" id="WP_078498319.1">
    <property type="nucleotide sequence ID" value="NZ_MSZX01000003.1"/>
</dbReference>
<name>A0A1T2XHG7_9BACL</name>